<dbReference type="InterPro" id="IPR009056">
    <property type="entry name" value="Cyt_c-like_dom"/>
</dbReference>
<dbReference type="EMBL" id="QNRR01000014">
    <property type="protein sequence ID" value="RBP37353.1"/>
    <property type="molecule type" value="Genomic_DNA"/>
</dbReference>
<gene>
    <name evidence="6" type="ORF">DES53_11491</name>
</gene>
<feature type="domain" description="Cytochrome c" evidence="5">
    <location>
        <begin position="75"/>
        <end position="183"/>
    </location>
</feature>
<dbReference type="Gene3D" id="1.10.760.10">
    <property type="entry name" value="Cytochrome c-like domain"/>
    <property type="match status" value="1"/>
</dbReference>
<dbReference type="GO" id="GO:0046872">
    <property type="term" value="F:metal ion binding"/>
    <property type="evidence" value="ECO:0007669"/>
    <property type="project" value="UniProtKB-KW"/>
</dbReference>
<protein>
    <submittedName>
        <fullName evidence="6">Cytochrome c</fullName>
    </submittedName>
</protein>
<accession>A0A366H5W7</accession>
<evidence type="ECO:0000256" key="3">
    <source>
        <dbReference type="ARBA" id="ARBA00023004"/>
    </source>
</evidence>
<evidence type="ECO:0000256" key="4">
    <source>
        <dbReference type="PROSITE-ProRule" id="PRU00433"/>
    </source>
</evidence>
<sequence length="186" mass="20242">MNPVNPHFPSLRSHHQGAWAEHLRRQHIPCSEMKKLTLPLTVGLAALTAATLATTQCERLTAGSSVTLHDGSLQSKVERGKHLVENIGLCADCHTARLPSGEFDKSKWLQGAPLGFKPLVEMPWNPVAPPIAGLPTMTTDEQAVEFMMSGKRPSGAPVLPPMPPYRLKRDEAEAVVAYLRSLKKAA</sequence>
<dbReference type="Proteomes" id="UP000253426">
    <property type="component" value="Unassembled WGS sequence"/>
</dbReference>
<dbReference type="OrthoDB" id="9811281at2"/>
<reference evidence="6 7" key="1">
    <citation type="submission" date="2018-06" db="EMBL/GenBank/DDBJ databases">
        <title>Genomic Encyclopedia of Type Strains, Phase IV (KMG-IV): sequencing the most valuable type-strain genomes for metagenomic binning, comparative biology and taxonomic classification.</title>
        <authorList>
            <person name="Goeker M."/>
        </authorList>
    </citation>
    <scope>NUCLEOTIDE SEQUENCE [LARGE SCALE GENOMIC DNA]</scope>
    <source>
        <strain evidence="6 7">DSM 25532</strain>
    </source>
</reference>
<proteinExistence type="predicted"/>
<organism evidence="6 7">
    <name type="scientific">Roseimicrobium gellanilyticum</name>
    <dbReference type="NCBI Taxonomy" id="748857"/>
    <lineage>
        <taxon>Bacteria</taxon>
        <taxon>Pseudomonadati</taxon>
        <taxon>Verrucomicrobiota</taxon>
        <taxon>Verrucomicrobiia</taxon>
        <taxon>Verrucomicrobiales</taxon>
        <taxon>Verrucomicrobiaceae</taxon>
        <taxon>Roseimicrobium</taxon>
    </lineage>
</organism>
<dbReference type="GO" id="GO:0020037">
    <property type="term" value="F:heme binding"/>
    <property type="evidence" value="ECO:0007669"/>
    <property type="project" value="InterPro"/>
</dbReference>
<comment type="caution">
    <text evidence="6">The sequence shown here is derived from an EMBL/GenBank/DDBJ whole genome shotgun (WGS) entry which is preliminary data.</text>
</comment>
<evidence type="ECO:0000313" key="6">
    <source>
        <dbReference type="EMBL" id="RBP37353.1"/>
    </source>
</evidence>
<keyword evidence="7" id="KW-1185">Reference proteome</keyword>
<dbReference type="GO" id="GO:0009055">
    <property type="term" value="F:electron transfer activity"/>
    <property type="evidence" value="ECO:0007669"/>
    <property type="project" value="InterPro"/>
</dbReference>
<dbReference type="PROSITE" id="PS51007">
    <property type="entry name" value="CYTC"/>
    <property type="match status" value="1"/>
</dbReference>
<evidence type="ECO:0000256" key="1">
    <source>
        <dbReference type="ARBA" id="ARBA00022617"/>
    </source>
</evidence>
<name>A0A366H5W7_9BACT</name>
<keyword evidence="3 4" id="KW-0408">Iron</keyword>
<evidence type="ECO:0000313" key="7">
    <source>
        <dbReference type="Proteomes" id="UP000253426"/>
    </source>
</evidence>
<dbReference type="Pfam" id="PF00034">
    <property type="entry name" value="Cytochrom_C"/>
    <property type="match status" value="1"/>
</dbReference>
<evidence type="ECO:0000259" key="5">
    <source>
        <dbReference type="PROSITE" id="PS51007"/>
    </source>
</evidence>
<dbReference type="AlphaFoldDB" id="A0A366H5W7"/>
<keyword evidence="1 4" id="KW-0349">Heme</keyword>
<dbReference type="SUPFAM" id="SSF46626">
    <property type="entry name" value="Cytochrome c"/>
    <property type="match status" value="1"/>
</dbReference>
<evidence type="ECO:0000256" key="2">
    <source>
        <dbReference type="ARBA" id="ARBA00022723"/>
    </source>
</evidence>
<dbReference type="InterPro" id="IPR036909">
    <property type="entry name" value="Cyt_c-like_dom_sf"/>
</dbReference>
<keyword evidence="2 4" id="KW-0479">Metal-binding</keyword>